<comment type="pathway">
    <text evidence="1 8">One-carbon metabolism; tetrahydrofolate interconversion.</text>
</comment>
<evidence type="ECO:0000256" key="4">
    <source>
        <dbReference type="ARBA" id="ARBA00022741"/>
    </source>
</evidence>
<dbReference type="CDD" id="cd00477">
    <property type="entry name" value="FTHFS"/>
    <property type="match status" value="1"/>
</dbReference>
<gene>
    <name evidence="8 9" type="primary">fhs</name>
    <name evidence="9" type="ORF">HMPREF0663_11543</name>
</gene>
<evidence type="ECO:0000256" key="5">
    <source>
        <dbReference type="ARBA" id="ARBA00022840"/>
    </source>
</evidence>
<accession>E7RQU2</accession>
<dbReference type="GO" id="GO:0005524">
    <property type="term" value="F:ATP binding"/>
    <property type="evidence" value="ECO:0007669"/>
    <property type="project" value="UniProtKB-UniRule"/>
</dbReference>
<name>E7RQU2_9BACT</name>
<dbReference type="Gene3D" id="3.10.410.10">
    <property type="entry name" value="Formyltetrahydrofolate synthetase, domain 3"/>
    <property type="match status" value="1"/>
</dbReference>
<keyword evidence="4 8" id="KW-0547">Nucleotide-binding</keyword>
<evidence type="ECO:0000256" key="1">
    <source>
        <dbReference type="ARBA" id="ARBA00004777"/>
    </source>
</evidence>
<comment type="catalytic activity">
    <reaction evidence="6 8">
        <text>(6S)-5,6,7,8-tetrahydrofolate + formate + ATP = (6R)-10-formyltetrahydrofolate + ADP + phosphate</text>
        <dbReference type="Rhea" id="RHEA:20221"/>
        <dbReference type="ChEBI" id="CHEBI:15740"/>
        <dbReference type="ChEBI" id="CHEBI:30616"/>
        <dbReference type="ChEBI" id="CHEBI:43474"/>
        <dbReference type="ChEBI" id="CHEBI:57453"/>
        <dbReference type="ChEBI" id="CHEBI:195366"/>
        <dbReference type="ChEBI" id="CHEBI:456216"/>
        <dbReference type="EC" id="6.3.4.3"/>
    </reaction>
</comment>
<comment type="caution">
    <text evidence="9">The sequence shown here is derived from an EMBL/GenBank/DDBJ whole genome shotgun (WGS) entry which is preliminary data.</text>
</comment>
<dbReference type="EMBL" id="AEPE02000005">
    <property type="protein sequence ID" value="EFZ36630.1"/>
    <property type="molecule type" value="Genomic_DNA"/>
</dbReference>
<dbReference type="Proteomes" id="UP000005580">
    <property type="component" value="Unassembled WGS sequence"/>
</dbReference>
<dbReference type="PROSITE" id="PS00721">
    <property type="entry name" value="FTHFS_1"/>
    <property type="match status" value="1"/>
</dbReference>
<dbReference type="SUPFAM" id="SSF52540">
    <property type="entry name" value="P-loop containing nucleoside triphosphate hydrolases"/>
    <property type="match status" value="1"/>
</dbReference>
<evidence type="ECO:0000256" key="8">
    <source>
        <dbReference type="HAMAP-Rule" id="MF_01543"/>
    </source>
</evidence>
<dbReference type="Pfam" id="PF01268">
    <property type="entry name" value="FTHFS"/>
    <property type="match status" value="1"/>
</dbReference>
<dbReference type="eggNOG" id="COG2759">
    <property type="taxonomic scope" value="Bacteria"/>
</dbReference>
<dbReference type="NCBIfam" id="NF010030">
    <property type="entry name" value="PRK13505.1"/>
    <property type="match status" value="1"/>
</dbReference>
<evidence type="ECO:0000256" key="7">
    <source>
        <dbReference type="ARBA" id="ARBA00061363"/>
    </source>
</evidence>
<dbReference type="FunFam" id="3.30.1510.10:FF:000001">
    <property type="entry name" value="Formate--tetrahydrofolate ligase"/>
    <property type="match status" value="1"/>
</dbReference>
<evidence type="ECO:0000256" key="2">
    <source>
        <dbReference type="ARBA" id="ARBA00022563"/>
    </source>
</evidence>
<dbReference type="GO" id="GO:0004329">
    <property type="term" value="F:formate-tetrahydrofolate ligase activity"/>
    <property type="evidence" value="ECO:0007669"/>
    <property type="project" value="UniProtKB-UniRule"/>
</dbReference>
<dbReference type="EC" id="6.3.4.3" evidence="8"/>
<dbReference type="InterPro" id="IPR020628">
    <property type="entry name" value="Formate_THF_ligase_CS"/>
</dbReference>
<evidence type="ECO:0000313" key="9">
    <source>
        <dbReference type="EMBL" id="EFZ36630.1"/>
    </source>
</evidence>
<organism evidence="9 10">
    <name type="scientific">Hoylesella oralis ATCC 33269</name>
    <dbReference type="NCBI Taxonomy" id="873533"/>
    <lineage>
        <taxon>Bacteria</taxon>
        <taxon>Pseudomonadati</taxon>
        <taxon>Bacteroidota</taxon>
        <taxon>Bacteroidia</taxon>
        <taxon>Bacteroidales</taxon>
        <taxon>Prevotellaceae</taxon>
        <taxon>Hoylesella</taxon>
    </lineage>
</organism>
<dbReference type="UniPathway" id="UPA00193"/>
<reference evidence="9" key="1">
    <citation type="submission" date="2011-01" db="EMBL/GenBank/DDBJ databases">
        <authorList>
            <person name="Muzny D."/>
            <person name="Qin X."/>
            <person name="Buhay C."/>
            <person name="Dugan-Rocha S."/>
            <person name="Ding Y."/>
            <person name="Chen G."/>
            <person name="Hawes A."/>
            <person name="Holder M."/>
            <person name="Jhangiani S."/>
            <person name="Johnson A."/>
            <person name="Khan Z."/>
            <person name="Li Z."/>
            <person name="Liu W."/>
            <person name="Liu X."/>
            <person name="Perez L."/>
            <person name="Shen H."/>
            <person name="Wang Q."/>
            <person name="Watt J."/>
            <person name="Xi L."/>
            <person name="Xin Y."/>
            <person name="Zhou J."/>
            <person name="Deng J."/>
            <person name="Jiang H."/>
            <person name="Liu Y."/>
            <person name="Qu J."/>
            <person name="Song X.-Z."/>
            <person name="Zhang L."/>
            <person name="Villasana D."/>
            <person name="Johnson A."/>
            <person name="Liu J."/>
            <person name="Liyanage D."/>
            <person name="Lorensuhewa L."/>
            <person name="Robinson T."/>
            <person name="Song A."/>
            <person name="Song B.-B."/>
            <person name="Dinh H."/>
            <person name="Thornton R."/>
            <person name="Coyle M."/>
            <person name="Francisco L."/>
            <person name="Jackson L."/>
            <person name="Javaid M."/>
            <person name="Korchina V."/>
            <person name="Kovar C."/>
            <person name="Mata R."/>
            <person name="Mathew T."/>
            <person name="Ngo R."/>
            <person name="Nguyen L."/>
            <person name="Nguyen N."/>
            <person name="Okwuonu G."/>
            <person name="Ongeri F."/>
            <person name="Pham C."/>
            <person name="Simmons D."/>
            <person name="Wilczek-Boney K."/>
            <person name="Hale W."/>
            <person name="Jakkamsetti A."/>
            <person name="Pham P."/>
            <person name="Ruth R."/>
            <person name="San Lucas F."/>
            <person name="Warren J."/>
            <person name="Zhang J."/>
            <person name="Zhao Z."/>
            <person name="Zhou C."/>
            <person name="Zhu D."/>
            <person name="Lee S."/>
            <person name="Bess C."/>
            <person name="Blankenburg K."/>
            <person name="Forbes L."/>
            <person name="Fu Q."/>
            <person name="Gubbala S."/>
            <person name="Hirani K."/>
            <person name="Jayaseelan J.C."/>
            <person name="Lara F."/>
            <person name="Munidasa M."/>
            <person name="Palculict T."/>
            <person name="Patil S."/>
            <person name="Pu L.-L."/>
            <person name="Saada N."/>
            <person name="Tang L."/>
            <person name="Weissenberger G."/>
            <person name="Zhu Y."/>
            <person name="Hemphill L."/>
            <person name="Shang Y."/>
            <person name="Youmans B."/>
            <person name="Ayvaz T."/>
            <person name="Ross M."/>
            <person name="Santibanez J."/>
            <person name="Aqrawi P."/>
            <person name="Gross S."/>
            <person name="Joshi V."/>
            <person name="Fowler G."/>
            <person name="Nazareth L."/>
            <person name="Reid J."/>
            <person name="Worley K."/>
            <person name="Petrosino J."/>
            <person name="Highlander S."/>
            <person name="Gibbs R."/>
        </authorList>
    </citation>
    <scope>NUCLEOTIDE SEQUENCE [LARGE SCALE GENOMIC DNA]</scope>
    <source>
        <strain evidence="9">ATCC 33269</strain>
    </source>
</reference>
<dbReference type="InterPro" id="IPR027417">
    <property type="entry name" value="P-loop_NTPase"/>
</dbReference>
<dbReference type="STRING" id="28134.SAMN05444288_2354"/>
<evidence type="ECO:0000256" key="6">
    <source>
        <dbReference type="ARBA" id="ARBA00049033"/>
    </source>
</evidence>
<dbReference type="HAMAP" id="MF_01543">
    <property type="entry name" value="FTHFS"/>
    <property type="match status" value="1"/>
</dbReference>
<keyword evidence="2 8" id="KW-0554">One-carbon metabolism</keyword>
<proteinExistence type="inferred from homology"/>
<dbReference type="InterPro" id="IPR000559">
    <property type="entry name" value="Formate_THF_ligase"/>
</dbReference>
<evidence type="ECO:0000256" key="3">
    <source>
        <dbReference type="ARBA" id="ARBA00022598"/>
    </source>
</evidence>
<sequence>MNYICHIIKQYQLNLQGIMKTDFEIAREAKLQPIGDIANRAGIPVDALEHYGKYIAKVSYRLIDEERVKRSHLILVTSITPTKSGNGKTTVSVGLALGMNRIGKNAILTLREPSLGPCFGMKGGAAGGGYAQVLPMEKINLHFTGDFHAVTSANNMISALLDNYIYQHREDGFGMKEVLWRRVLDVNDRNLRNIITGLGGKNDGVVSENGFDITPASEIMAIFCLAESEEDLHRRIGNILLGVTFEGKPFTVNDLGVTGAIVALLHDAIHPNLVQTTENTPAFIHGGPFANIAHGCNSVMATKMAMTFGDYCITEAGFGADLGAEKFFDIKCRKAGIAPKLTVLVATAQALKMHGGVDVEEIKRPNVEGVRRGLANMDKHIANMQAFGQTVVVCLNRFDTDTDEELAIVREHCERLGVGFAINTAFTEGGQGAEDFARLVVENIEQHPSAPLRLMYEDSDSVETKVLKVAQNVYGARGIVLKPAAKKKLSQINALGLEHFPVCIAKTQYSFSEDAKAYGLPTDFDITIRDFVINQGAEMLVAVAGEIMRMPGLPKSPQAERIKVVDGRIEGLS</sequence>
<dbReference type="GO" id="GO:0035999">
    <property type="term" value="P:tetrahydrofolate interconversion"/>
    <property type="evidence" value="ECO:0007669"/>
    <property type="project" value="UniProtKB-UniRule"/>
</dbReference>
<evidence type="ECO:0000313" key="10">
    <source>
        <dbReference type="Proteomes" id="UP000005580"/>
    </source>
</evidence>
<keyword evidence="3 8" id="KW-0436">Ligase</keyword>
<keyword evidence="10" id="KW-1185">Reference proteome</keyword>
<keyword evidence="5 8" id="KW-0067">ATP-binding</keyword>
<comment type="caution">
    <text evidence="8">Lacks conserved residue(s) required for the propagation of feature annotation.</text>
</comment>
<protein>
    <recommendedName>
        <fullName evidence="8">Formate--tetrahydrofolate ligase</fullName>
        <ecNumber evidence="8">6.3.4.3</ecNumber>
    </recommendedName>
    <alternativeName>
        <fullName evidence="8">Formyltetrahydrofolate synthetase</fullName>
        <shortName evidence="8">FHS</shortName>
        <shortName evidence="8">FTHFS</shortName>
    </alternativeName>
</protein>
<dbReference type="PROSITE" id="PS00722">
    <property type="entry name" value="FTHFS_2"/>
    <property type="match status" value="1"/>
</dbReference>
<dbReference type="Gene3D" id="3.30.1510.10">
    <property type="entry name" value="Domain 2, N(10)-formyltetrahydrofolate synthetase"/>
    <property type="match status" value="1"/>
</dbReference>
<dbReference type="Gene3D" id="3.40.50.300">
    <property type="entry name" value="P-loop containing nucleotide triphosphate hydrolases"/>
    <property type="match status" value="1"/>
</dbReference>
<dbReference type="HOGENOM" id="CLU_003601_3_3_10"/>
<comment type="similarity">
    <text evidence="7 8">Belongs to the formate--tetrahydrofolate ligase family.</text>
</comment>
<dbReference type="AlphaFoldDB" id="E7RQU2"/>